<reference evidence="7 8" key="1">
    <citation type="submission" date="2016-10" db="EMBL/GenBank/DDBJ databases">
        <authorList>
            <person name="de Groot N.N."/>
        </authorList>
    </citation>
    <scope>NUCLEOTIDE SEQUENCE [LARGE SCALE GENOMIC DNA]</scope>
    <source>
        <strain evidence="7 8">DSM 16195</strain>
    </source>
</reference>
<evidence type="ECO:0000256" key="4">
    <source>
        <dbReference type="ARBA" id="ARBA00023136"/>
    </source>
</evidence>
<protein>
    <submittedName>
        <fullName evidence="7">Uncharacterized membrane protein YckC, RDD family</fullName>
    </submittedName>
</protein>
<dbReference type="RefSeq" id="WP_093145564.1">
    <property type="nucleotide sequence ID" value="NZ_BMWO01000037.1"/>
</dbReference>
<evidence type="ECO:0000256" key="2">
    <source>
        <dbReference type="ARBA" id="ARBA00022692"/>
    </source>
</evidence>
<comment type="subcellular location">
    <subcellularLocation>
        <location evidence="1">Membrane</location>
        <topology evidence="1">Multi-pass membrane protein</topology>
    </subcellularLocation>
</comment>
<dbReference type="InterPro" id="IPR010432">
    <property type="entry name" value="RDD"/>
</dbReference>
<keyword evidence="2 5" id="KW-0812">Transmembrane</keyword>
<evidence type="ECO:0000256" key="1">
    <source>
        <dbReference type="ARBA" id="ARBA00004141"/>
    </source>
</evidence>
<evidence type="ECO:0000313" key="8">
    <source>
        <dbReference type="Proteomes" id="UP000199321"/>
    </source>
</evidence>
<dbReference type="OrthoDB" id="9814143at2"/>
<keyword evidence="3 5" id="KW-1133">Transmembrane helix</keyword>
<dbReference type="GO" id="GO:0016020">
    <property type="term" value="C:membrane"/>
    <property type="evidence" value="ECO:0007669"/>
    <property type="project" value="UniProtKB-SubCell"/>
</dbReference>
<dbReference type="Proteomes" id="UP000199321">
    <property type="component" value="Unassembled WGS sequence"/>
</dbReference>
<dbReference type="Pfam" id="PF06271">
    <property type="entry name" value="RDD"/>
    <property type="match status" value="1"/>
</dbReference>
<dbReference type="EMBL" id="FNBA01000036">
    <property type="protein sequence ID" value="SDF29797.1"/>
    <property type="molecule type" value="Genomic_DNA"/>
</dbReference>
<dbReference type="STRING" id="227084.SAMN05421855_1363"/>
<feature type="transmembrane region" description="Helical" evidence="5">
    <location>
        <begin position="62"/>
        <end position="82"/>
    </location>
</feature>
<name>A0A1G7JXW2_9FLAO</name>
<feature type="transmembrane region" description="Helical" evidence="5">
    <location>
        <begin position="36"/>
        <end position="56"/>
    </location>
</feature>
<feature type="transmembrane region" description="Helical" evidence="5">
    <location>
        <begin position="167"/>
        <end position="188"/>
    </location>
</feature>
<keyword evidence="8" id="KW-1185">Reference proteome</keyword>
<evidence type="ECO:0000313" key="7">
    <source>
        <dbReference type="EMBL" id="SDF29797.1"/>
    </source>
</evidence>
<gene>
    <name evidence="7" type="ORF">SAMN05421855_1363</name>
</gene>
<proteinExistence type="predicted"/>
<accession>A0A1G7JXW2</accession>
<keyword evidence="4 5" id="KW-0472">Membrane</keyword>
<evidence type="ECO:0000256" key="5">
    <source>
        <dbReference type="SAM" id="Phobius"/>
    </source>
</evidence>
<organism evidence="7 8">
    <name type="scientific">Ulvibacter litoralis</name>
    <dbReference type="NCBI Taxonomy" id="227084"/>
    <lineage>
        <taxon>Bacteria</taxon>
        <taxon>Pseudomonadati</taxon>
        <taxon>Bacteroidota</taxon>
        <taxon>Flavobacteriia</taxon>
        <taxon>Flavobacteriales</taxon>
        <taxon>Flavobacteriaceae</taxon>
        <taxon>Ulvibacter</taxon>
    </lineage>
</organism>
<evidence type="ECO:0000256" key="3">
    <source>
        <dbReference type="ARBA" id="ARBA00022989"/>
    </source>
</evidence>
<dbReference type="AlphaFoldDB" id="A0A1G7JXW2"/>
<evidence type="ECO:0000259" key="6">
    <source>
        <dbReference type="Pfam" id="PF06271"/>
    </source>
</evidence>
<sequence>MSETQFNTNGLIGDINDTTRKYPNLHRVLSMLIDHMIMCLVIVPLLALLFGLVAYFEDYLNKWFGISLILLPFFIYLNKDFFKSKSPGKRILGYQVIDRKTNNPANELQCFIRNLTICVAWPIEVIVSLISPERRIGDFLANTKVILAEKEKLKSFWTDLKSTTLKLNYIGIIIIGGIYFYGLSFLLFNLD</sequence>
<feature type="domain" description="RDD" evidence="6">
    <location>
        <begin position="26"/>
        <end position="167"/>
    </location>
</feature>